<keyword evidence="3" id="KW-1185">Reference proteome</keyword>
<sequence>MLATYALVSLVGVLHLKLAGANPVAAPPSAPTADAALLPPIFVCDDNDLAKKCVGDPYHYRCTNDKYPNYDVPYPPCSDWTRCSCEFPCTNPKIC</sequence>
<dbReference type="Proteomes" id="UP001303115">
    <property type="component" value="Unassembled WGS sequence"/>
</dbReference>
<name>A0AAN6P6J4_9PEZI</name>
<proteinExistence type="predicted"/>
<gene>
    <name evidence="2" type="ORF">C8A01DRAFT_41821</name>
</gene>
<protein>
    <submittedName>
        <fullName evidence="2">Uncharacterized protein</fullName>
    </submittedName>
</protein>
<evidence type="ECO:0000256" key="1">
    <source>
        <dbReference type="SAM" id="SignalP"/>
    </source>
</evidence>
<reference evidence="3" key="1">
    <citation type="journal article" date="2023" name="Mol. Phylogenet. Evol.">
        <title>Genome-scale phylogeny and comparative genomics of the fungal order Sordariales.</title>
        <authorList>
            <person name="Hensen N."/>
            <person name="Bonometti L."/>
            <person name="Westerberg I."/>
            <person name="Brannstrom I.O."/>
            <person name="Guillou S."/>
            <person name="Cros-Aarteil S."/>
            <person name="Calhoun S."/>
            <person name="Haridas S."/>
            <person name="Kuo A."/>
            <person name="Mondo S."/>
            <person name="Pangilinan J."/>
            <person name="Riley R."/>
            <person name="LaButti K."/>
            <person name="Andreopoulos B."/>
            <person name="Lipzen A."/>
            <person name="Chen C."/>
            <person name="Yan M."/>
            <person name="Daum C."/>
            <person name="Ng V."/>
            <person name="Clum A."/>
            <person name="Steindorff A."/>
            <person name="Ohm R.A."/>
            <person name="Martin F."/>
            <person name="Silar P."/>
            <person name="Natvig D.O."/>
            <person name="Lalanne C."/>
            <person name="Gautier V."/>
            <person name="Ament-Velasquez S.L."/>
            <person name="Kruys A."/>
            <person name="Hutchinson M.I."/>
            <person name="Powell A.J."/>
            <person name="Barry K."/>
            <person name="Miller A.N."/>
            <person name="Grigoriev I.V."/>
            <person name="Debuchy R."/>
            <person name="Gladieux P."/>
            <person name="Hiltunen Thoren M."/>
            <person name="Johannesson H."/>
        </authorList>
    </citation>
    <scope>NUCLEOTIDE SEQUENCE [LARGE SCALE GENOMIC DNA]</scope>
    <source>
        <strain evidence="3">CBS 284.82</strain>
    </source>
</reference>
<keyword evidence="1" id="KW-0732">Signal</keyword>
<feature type="signal peptide" evidence="1">
    <location>
        <begin position="1"/>
        <end position="21"/>
    </location>
</feature>
<dbReference type="AlphaFoldDB" id="A0AAN6P6J4"/>
<feature type="chain" id="PRO_5043018407" evidence="1">
    <location>
        <begin position="22"/>
        <end position="95"/>
    </location>
</feature>
<evidence type="ECO:0000313" key="2">
    <source>
        <dbReference type="EMBL" id="KAK4031732.1"/>
    </source>
</evidence>
<accession>A0AAN6P6J4</accession>
<evidence type="ECO:0000313" key="3">
    <source>
        <dbReference type="Proteomes" id="UP001303115"/>
    </source>
</evidence>
<dbReference type="EMBL" id="MU854716">
    <property type="protein sequence ID" value="KAK4031732.1"/>
    <property type="molecule type" value="Genomic_DNA"/>
</dbReference>
<comment type="caution">
    <text evidence="2">The sequence shown here is derived from an EMBL/GenBank/DDBJ whole genome shotgun (WGS) entry which is preliminary data.</text>
</comment>
<organism evidence="2 3">
    <name type="scientific">Parachaetomium inaequale</name>
    <dbReference type="NCBI Taxonomy" id="2588326"/>
    <lineage>
        <taxon>Eukaryota</taxon>
        <taxon>Fungi</taxon>
        <taxon>Dikarya</taxon>
        <taxon>Ascomycota</taxon>
        <taxon>Pezizomycotina</taxon>
        <taxon>Sordariomycetes</taxon>
        <taxon>Sordariomycetidae</taxon>
        <taxon>Sordariales</taxon>
        <taxon>Chaetomiaceae</taxon>
        <taxon>Parachaetomium</taxon>
    </lineage>
</organism>